<organism evidence="2">
    <name type="scientific">Arion vulgaris</name>
    <dbReference type="NCBI Taxonomy" id="1028688"/>
    <lineage>
        <taxon>Eukaryota</taxon>
        <taxon>Metazoa</taxon>
        <taxon>Spiralia</taxon>
        <taxon>Lophotrochozoa</taxon>
        <taxon>Mollusca</taxon>
        <taxon>Gastropoda</taxon>
        <taxon>Heterobranchia</taxon>
        <taxon>Euthyneura</taxon>
        <taxon>Panpulmonata</taxon>
        <taxon>Eupulmonata</taxon>
        <taxon>Stylommatophora</taxon>
        <taxon>Helicina</taxon>
        <taxon>Arionoidea</taxon>
        <taxon>Arionidae</taxon>
        <taxon>Arion</taxon>
    </lineage>
</organism>
<proteinExistence type="predicted"/>
<feature type="compositionally biased region" description="Low complexity" evidence="1">
    <location>
        <begin position="34"/>
        <end position="47"/>
    </location>
</feature>
<protein>
    <submittedName>
        <fullName evidence="2">Uncharacterized protein</fullName>
    </submittedName>
</protein>
<sequence>IKQESSAQIDTSNVQRSSLHSTTPYFFHGSGIDSTESSTTLSPSSSTCQDRGNTRRHSITPELMSTSTDDLEDTVHDQPDSS</sequence>
<feature type="compositionally biased region" description="Polar residues" evidence="1">
    <location>
        <begin position="1"/>
        <end position="24"/>
    </location>
</feature>
<feature type="non-terminal residue" evidence="2">
    <location>
        <position position="82"/>
    </location>
</feature>
<name>A0A0B7BZ71_9EUPU</name>
<evidence type="ECO:0000313" key="2">
    <source>
        <dbReference type="EMBL" id="CEK98494.1"/>
    </source>
</evidence>
<reference evidence="2" key="1">
    <citation type="submission" date="2014-12" db="EMBL/GenBank/DDBJ databases">
        <title>Insight into the proteome of Arion vulgaris.</title>
        <authorList>
            <person name="Aradska J."/>
            <person name="Bulat T."/>
            <person name="Smidak R."/>
            <person name="Sarate P."/>
            <person name="Gangsoo J."/>
            <person name="Sialana F."/>
            <person name="Bilban M."/>
            <person name="Lubec G."/>
        </authorList>
    </citation>
    <scope>NUCLEOTIDE SEQUENCE</scope>
    <source>
        <tissue evidence="2">Skin</tissue>
    </source>
</reference>
<dbReference type="EMBL" id="HACG01051623">
    <property type="protein sequence ID" value="CEK98494.1"/>
    <property type="molecule type" value="Transcribed_RNA"/>
</dbReference>
<feature type="region of interest" description="Disordered" evidence="1">
    <location>
        <begin position="1"/>
        <end position="82"/>
    </location>
</feature>
<evidence type="ECO:0000256" key="1">
    <source>
        <dbReference type="SAM" id="MobiDB-lite"/>
    </source>
</evidence>
<accession>A0A0B7BZ71</accession>
<feature type="compositionally biased region" description="Basic and acidic residues" evidence="1">
    <location>
        <begin position="73"/>
        <end position="82"/>
    </location>
</feature>
<feature type="non-terminal residue" evidence="2">
    <location>
        <position position="1"/>
    </location>
</feature>
<gene>
    <name evidence="2" type="primary">ORF218853</name>
</gene>
<dbReference type="AlphaFoldDB" id="A0A0B7BZ71"/>